<evidence type="ECO:0000313" key="10">
    <source>
        <dbReference type="Proteomes" id="UP000248330"/>
    </source>
</evidence>
<proteinExistence type="predicted"/>
<evidence type="ECO:0000256" key="5">
    <source>
        <dbReference type="ARBA" id="ARBA00023163"/>
    </source>
</evidence>
<keyword evidence="3" id="KW-0805">Transcription regulation</keyword>
<evidence type="ECO:0000256" key="6">
    <source>
        <dbReference type="PROSITE-ProRule" id="PRU00169"/>
    </source>
</evidence>
<keyword evidence="10" id="KW-1185">Reference proteome</keyword>
<dbReference type="InterPro" id="IPR003593">
    <property type="entry name" value="AAA+_ATPase"/>
</dbReference>
<dbReference type="SMART" id="SM00382">
    <property type="entry name" value="AAA"/>
    <property type="match status" value="1"/>
</dbReference>
<evidence type="ECO:0000256" key="3">
    <source>
        <dbReference type="ARBA" id="ARBA00023015"/>
    </source>
</evidence>
<dbReference type="Gene3D" id="1.10.10.60">
    <property type="entry name" value="Homeodomain-like"/>
    <property type="match status" value="1"/>
</dbReference>
<dbReference type="PANTHER" id="PTHR32071">
    <property type="entry name" value="TRANSCRIPTIONAL REGULATORY PROTEIN"/>
    <property type="match status" value="1"/>
</dbReference>
<dbReference type="EMBL" id="QICN01000009">
    <property type="protein sequence ID" value="PXV65671.1"/>
    <property type="molecule type" value="Genomic_DNA"/>
</dbReference>
<dbReference type="SMART" id="SM00448">
    <property type="entry name" value="REC"/>
    <property type="match status" value="1"/>
</dbReference>
<evidence type="ECO:0000259" key="8">
    <source>
        <dbReference type="PROSITE" id="PS50110"/>
    </source>
</evidence>
<sequence>MKHVLTCKHNLHCEKHMRTERPNDGRVVLVVDDEPQVRASLTRCLREDYQVLAADSAAAAFEILDRSPVDLILCDQLMPETSGVEFFARTRVTHPEAIRILITGYTDPEDMIRSINEAAVYQFIPKPWQPDHLLLTIKRALESRELARRHRFLSRELKFADDVLRRENDVLVRQLQDVYHFDRLVFVSDAMAQVCNLARKAAATDLPVLIQGETGTGKELMARAIHFFSRRNTFPFMAQNCGALPDDMLHSELFGHKRGAFTGAISDRLGLFPAADSGTVFLDEISEVSQSFQVSLLRFLQEGEVKPLGSDETRHCNLRIIAASNRPLKELVEQGKFRQDLYFRLRGFELQMPPLRERPDDIPLLAEHAARKYGETINRKIAGISSEALRLLRAHPFPGNVRELENEIRRMVALAEDGEFLSAKHMSPEFTCLSPDKADAAMAALLQGSRTLKQKVEALEAELVMQSLLRHRWNHSRAAKELGLSRVGLANKIKRYKLDQKQAQASRR</sequence>
<comment type="caution">
    <text evidence="9">The sequence shown here is derived from an EMBL/GenBank/DDBJ whole genome shotgun (WGS) entry which is preliminary data.</text>
</comment>
<dbReference type="InterPro" id="IPR009057">
    <property type="entry name" value="Homeodomain-like_sf"/>
</dbReference>
<evidence type="ECO:0000259" key="7">
    <source>
        <dbReference type="PROSITE" id="PS50045"/>
    </source>
</evidence>
<dbReference type="PANTHER" id="PTHR32071:SF117">
    <property type="entry name" value="PTS-DEPENDENT DIHYDROXYACETONE KINASE OPERON REGULATORY PROTEIN-RELATED"/>
    <property type="match status" value="1"/>
</dbReference>
<feature type="modified residue" description="4-aspartylphosphate" evidence="6">
    <location>
        <position position="75"/>
    </location>
</feature>
<dbReference type="PROSITE" id="PS00688">
    <property type="entry name" value="SIGMA54_INTERACT_3"/>
    <property type="match status" value="1"/>
</dbReference>
<dbReference type="InterPro" id="IPR001789">
    <property type="entry name" value="Sig_transdc_resp-reg_receiver"/>
</dbReference>
<dbReference type="Pfam" id="PF25601">
    <property type="entry name" value="AAA_lid_14"/>
    <property type="match status" value="1"/>
</dbReference>
<dbReference type="Gene3D" id="3.40.50.300">
    <property type="entry name" value="P-loop containing nucleotide triphosphate hydrolases"/>
    <property type="match status" value="1"/>
</dbReference>
<dbReference type="Pfam" id="PF02954">
    <property type="entry name" value="HTH_8"/>
    <property type="match status" value="1"/>
</dbReference>
<gene>
    <name evidence="9" type="ORF">C8D93_10950</name>
</gene>
<dbReference type="PRINTS" id="PR01590">
    <property type="entry name" value="HTHFIS"/>
</dbReference>
<dbReference type="PROSITE" id="PS50045">
    <property type="entry name" value="SIGMA54_INTERACT_4"/>
    <property type="match status" value="1"/>
</dbReference>
<dbReference type="GO" id="GO:0043565">
    <property type="term" value="F:sequence-specific DNA binding"/>
    <property type="evidence" value="ECO:0007669"/>
    <property type="project" value="InterPro"/>
</dbReference>
<dbReference type="GO" id="GO:0006355">
    <property type="term" value="P:regulation of DNA-templated transcription"/>
    <property type="evidence" value="ECO:0007669"/>
    <property type="project" value="InterPro"/>
</dbReference>
<dbReference type="InterPro" id="IPR027417">
    <property type="entry name" value="P-loop_NTPase"/>
</dbReference>
<dbReference type="InterPro" id="IPR025662">
    <property type="entry name" value="Sigma_54_int_dom_ATP-bd_1"/>
</dbReference>
<keyword evidence="2" id="KW-0067">ATP-binding</keyword>
<dbReference type="InterPro" id="IPR058031">
    <property type="entry name" value="AAA_lid_NorR"/>
</dbReference>
<feature type="domain" description="Response regulatory" evidence="8">
    <location>
        <begin position="27"/>
        <end position="141"/>
    </location>
</feature>
<dbReference type="Gene3D" id="1.10.8.60">
    <property type="match status" value="1"/>
</dbReference>
<organism evidence="9 10">
    <name type="scientific">Sinimarinibacterium flocculans</name>
    <dbReference type="NCBI Taxonomy" id="985250"/>
    <lineage>
        <taxon>Bacteria</taxon>
        <taxon>Pseudomonadati</taxon>
        <taxon>Pseudomonadota</taxon>
        <taxon>Gammaproteobacteria</taxon>
        <taxon>Nevskiales</taxon>
        <taxon>Nevskiaceae</taxon>
        <taxon>Sinimarinibacterium</taxon>
    </lineage>
</organism>
<keyword evidence="4" id="KW-0238">DNA-binding</keyword>
<evidence type="ECO:0000256" key="2">
    <source>
        <dbReference type="ARBA" id="ARBA00022840"/>
    </source>
</evidence>
<dbReference type="PROSITE" id="PS00675">
    <property type="entry name" value="SIGMA54_INTERACT_1"/>
    <property type="match status" value="1"/>
</dbReference>
<dbReference type="CDD" id="cd00009">
    <property type="entry name" value="AAA"/>
    <property type="match status" value="1"/>
</dbReference>
<evidence type="ECO:0000256" key="4">
    <source>
        <dbReference type="ARBA" id="ARBA00023125"/>
    </source>
</evidence>
<protein>
    <submittedName>
        <fullName evidence="9">Two component Fis family sigma54 specific transcriptional regulator</fullName>
    </submittedName>
</protein>
<name>A0A318ED36_9GAMM</name>
<keyword evidence="5" id="KW-0804">Transcription</keyword>
<dbReference type="GO" id="GO:0000160">
    <property type="term" value="P:phosphorelay signal transduction system"/>
    <property type="evidence" value="ECO:0007669"/>
    <property type="project" value="InterPro"/>
</dbReference>
<dbReference type="AlphaFoldDB" id="A0A318ED36"/>
<dbReference type="SUPFAM" id="SSF52540">
    <property type="entry name" value="P-loop containing nucleoside triphosphate hydrolases"/>
    <property type="match status" value="1"/>
</dbReference>
<dbReference type="GO" id="GO:0005524">
    <property type="term" value="F:ATP binding"/>
    <property type="evidence" value="ECO:0007669"/>
    <property type="project" value="UniProtKB-KW"/>
</dbReference>
<dbReference type="SUPFAM" id="SSF46689">
    <property type="entry name" value="Homeodomain-like"/>
    <property type="match status" value="1"/>
</dbReference>
<dbReference type="InterPro" id="IPR025944">
    <property type="entry name" value="Sigma_54_int_dom_CS"/>
</dbReference>
<dbReference type="Proteomes" id="UP000248330">
    <property type="component" value="Unassembled WGS sequence"/>
</dbReference>
<evidence type="ECO:0000256" key="1">
    <source>
        <dbReference type="ARBA" id="ARBA00022741"/>
    </source>
</evidence>
<dbReference type="PROSITE" id="PS50110">
    <property type="entry name" value="RESPONSE_REGULATORY"/>
    <property type="match status" value="1"/>
</dbReference>
<reference evidence="9 10" key="1">
    <citation type="submission" date="2018-04" db="EMBL/GenBank/DDBJ databases">
        <title>Genomic Encyclopedia of Type Strains, Phase IV (KMG-IV): sequencing the most valuable type-strain genomes for metagenomic binning, comparative biology and taxonomic classification.</title>
        <authorList>
            <person name="Goeker M."/>
        </authorList>
    </citation>
    <scope>NUCLEOTIDE SEQUENCE [LARGE SCALE GENOMIC DNA]</scope>
    <source>
        <strain evidence="9 10">DSM 104150</strain>
    </source>
</reference>
<dbReference type="SUPFAM" id="SSF52172">
    <property type="entry name" value="CheY-like"/>
    <property type="match status" value="1"/>
</dbReference>
<dbReference type="InterPro" id="IPR002078">
    <property type="entry name" value="Sigma_54_int"/>
</dbReference>
<dbReference type="FunFam" id="3.40.50.300:FF:000006">
    <property type="entry name" value="DNA-binding transcriptional regulator NtrC"/>
    <property type="match status" value="1"/>
</dbReference>
<feature type="domain" description="Sigma-54 factor interaction" evidence="7">
    <location>
        <begin position="184"/>
        <end position="413"/>
    </location>
</feature>
<evidence type="ECO:0000313" key="9">
    <source>
        <dbReference type="EMBL" id="PXV65671.1"/>
    </source>
</evidence>
<dbReference type="Pfam" id="PF00072">
    <property type="entry name" value="Response_reg"/>
    <property type="match status" value="1"/>
</dbReference>
<dbReference type="InterPro" id="IPR011006">
    <property type="entry name" value="CheY-like_superfamily"/>
</dbReference>
<keyword evidence="6" id="KW-0597">Phosphoprotein</keyword>
<keyword evidence="1" id="KW-0547">Nucleotide-binding</keyword>
<accession>A0A318ED36</accession>
<dbReference type="Pfam" id="PF00158">
    <property type="entry name" value="Sigma54_activat"/>
    <property type="match status" value="1"/>
</dbReference>
<dbReference type="InterPro" id="IPR002197">
    <property type="entry name" value="HTH_Fis"/>
</dbReference>
<dbReference type="Gene3D" id="3.40.50.2300">
    <property type="match status" value="1"/>
</dbReference>